<dbReference type="InterPro" id="IPR036179">
    <property type="entry name" value="Ig-like_dom_sf"/>
</dbReference>
<dbReference type="Gene3D" id="2.60.40.10">
    <property type="entry name" value="Immunoglobulins"/>
    <property type="match status" value="1"/>
</dbReference>
<evidence type="ECO:0000313" key="4">
    <source>
        <dbReference type="Proteomes" id="UP000076794"/>
    </source>
</evidence>
<dbReference type="InterPro" id="IPR013783">
    <property type="entry name" value="Ig-like_fold"/>
</dbReference>
<dbReference type="OrthoDB" id="614750at2"/>
<dbReference type="PATRIC" id="fig|1300344.3.peg.3382"/>
<evidence type="ECO:0000259" key="2">
    <source>
        <dbReference type="PROSITE" id="PS50835"/>
    </source>
</evidence>
<evidence type="ECO:0000256" key="1">
    <source>
        <dbReference type="SAM" id="SignalP"/>
    </source>
</evidence>
<reference evidence="3 4" key="1">
    <citation type="submission" date="2016-01" db="EMBL/GenBank/DDBJ databases">
        <title>Complete genome sequence of a soil Actinobacterium, Isoptericola dokdonensis DS-3.</title>
        <authorList>
            <person name="Kwon S.-K."/>
            <person name="Kim J.F."/>
        </authorList>
    </citation>
    <scope>NUCLEOTIDE SEQUENCE [LARGE SCALE GENOMIC DNA]</scope>
    <source>
        <strain evidence="3 4">DS-3</strain>
    </source>
</reference>
<dbReference type="Proteomes" id="UP000076794">
    <property type="component" value="Chromosome"/>
</dbReference>
<evidence type="ECO:0000313" key="3">
    <source>
        <dbReference type="EMBL" id="ANC32869.1"/>
    </source>
</evidence>
<protein>
    <recommendedName>
        <fullName evidence="2">Ig-like domain-containing protein</fullName>
    </recommendedName>
</protein>
<dbReference type="PROSITE" id="PS50835">
    <property type="entry name" value="IG_LIKE"/>
    <property type="match status" value="1"/>
</dbReference>
<name>A0A168G0Y0_9MICO</name>
<accession>A0A168G0Y0</accession>
<dbReference type="Gene3D" id="2.60.40.2700">
    <property type="match status" value="2"/>
</dbReference>
<keyword evidence="1" id="KW-0732">Signal</keyword>
<dbReference type="KEGG" id="ido:I598_3360"/>
<dbReference type="SUPFAM" id="SSF48726">
    <property type="entry name" value="Immunoglobulin"/>
    <property type="match status" value="1"/>
</dbReference>
<sequence length="436" mass="45895">MLSSRARVRARLVAALTAATLVTSGLAATSATATVGATPTVAAVQVVAASKSTPSISGTAKVGNRLKAKSGSWTSGTRLTYVWKVAGSKAGTGKYFTPKAKHQGKKVQLVVTGKRPGHAKVVRKSAKKTVAAGTFATVTPKIFGSAKVGSTLKVTRGTWKPAPSSYSYRWYADGRAISGATGTSFKLTAAQRGDKLTVRVTGKRAGYTTKTRVSAKTSTVTMAAPRITSQPQGDYLLAGQTVRFSVGATGSNLSYQWQRRGQSDDSWRNLTGRTSSTLSFTARSVDTLAEYRVVVRNAAGTATSAEAMLLVDSVEAEPYPADTIYLGNYWLQVVTPTEREDLGGGFSEVYALVSACSTGGDTSETPYWDLYSEYRAGGVWYDGEEYDLGADADGCGQVLIDAVVPTAGARGGIWSITDISGSSEYGFTTQYIDGLN</sequence>
<keyword evidence="4" id="KW-1185">Reference proteome</keyword>
<feature type="domain" description="Ig-like" evidence="2">
    <location>
        <begin position="225"/>
        <end position="310"/>
    </location>
</feature>
<dbReference type="RefSeq" id="WP_157557283.1">
    <property type="nucleotide sequence ID" value="NZ_CP014209.1"/>
</dbReference>
<organism evidence="3 4">
    <name type="scientific">Isoptericola dokdonensis DS-3</name>
    <dbReference type="NCBI Taxonomy" id="1300344"/>
    <lineage>
        <taxon>Bacteria</taxon>
        <taxon>Bacillati</taxon>
        <taxon>Actinomycetota</taxon>
        <taxon>Actinomycetes</taxon>
        <taxon>Micrococcales</taxon>
        <taxon>Promicromonosporaceae</taxon>
        <taxon>Isoptericola</taxon>
    </lineage>
</organism>
<dbReference type="AlphaFoldDB" id="A0A168G0Y0"/>
<gene>
    <name evidence="3" type="ORF">I598_3360</name>
</gene>
<feature type="chain" id="PRO_5007897084" description="Ig-like domain-containing protein" evidence="1">
    <location>
        <begin position="28"/>
        <end position="436"/>
    </location>
</feature>
<dbReference type="EMBL" id="CP014209">
    <property type="protein sequence ID" value="ANC32869.1"/>
    <property type="molecule type" value="Genomic_DNA"/>
</dbReference>
<dbReference type="GO" id="GO:0005975">
    <property type="term" value="P:carbohydrate metabolic process"/>
    <property type="evidence" value="ECO:0007669"/>
    <property type="project" value="UniProtKB-ARBA"/>
</dbReference>
<dbReference type="STRING" id="1300344.I598_3360"/>
<proteinExistence type="predicted"/>
<feature type="signal peptide" evidence="1">
    <location>
        <begin position="1"/>
        <end position="27"/>
    </location>
</feature>
<dbReference type="InterPro" id="IPR007110">
    <property type="entry name" value="Ig-like_dom"/>
</dbReference>